<evidence type="ECO:0000256" key="9">
    <source>
        <dbReference type="SAM" id="Phobius"/>
    </source>
</evidence>
<dbReference type="FunFam" id="1.20.1160.11:FF:000001">
    <property type="entry name" value="Paired amphipathic helix protein Sin3"/>
    <property type="match status" value="1"/>
</dbReference>
<evidence type="ECO:0000256" key="4">
    <source>
        <dbReference type="ARBA" id="ARBA00023015"/>
    </source>
</evidence>
<evidence type="ECO:0000256" key="1">
    <source>
        <dbReference type="ARBA" id="ARBA00004123"/>
    </source>
</evidence>
<dbReference type="InterPro" id="IPR003822">
    <property type="entry name" value="PAH"/>
</dbReference>
<dbReference type="SUPFAM" id="SSF47762">
    <property type="entry name" value="PAH2 domain"/>
    <property type="match status" value="3"/>
</dbReference>
<feature type="compositionally biased region" description="Gly residues" evidence="8">
    <location>
        <begin position="837"/>
        <end position="850"/>
    </location>
</feature>
<feature type="transmembrane region" description="Helical" evidence="9">
    <location>
        <begin position="532"/>
        <end position="550"/>
    </location>
</feature>
<feature type="domain" description="Histone deacetylase interacting" evidence="10">
    <location>
        <begin position="1231"/>
        <end position="1332"/>
    </location>
</feature>
<sequence>MQRTDEETRPLLRDSRSNGQHDAASISSDAPGSWKTNASRRLKRHWPIFRVLAVALLWGVANYGAVPSYLDGLRSYTCSYVYSTHPGLLPTQPHPKLPRDRDRPCAISGVESRVGIVVAVATLLSFVVSSISMLYYGPRLSRWGRKPMLLISLASNVINYAPFALLPLGYPFGDIPSELSISPAASMAIILICSFVTGLTGFTGLFLCVVRVMVVDVARPTRRTIALNWLVSAMMSGAFLGPLLAAWALDTSVKARKRRVVLPFDTPFTSLELPTEPTPPPIPGTPQSPSKHGNPAALIACCWIFFLAIVWVILLVPETKPVTVADAATPSPQTSDAPQESNVDGQHDVEHACVSPARLRTHKMLGPLAIYLPQVTREGRKDYRLTWLALAGAIANIGTNALSYVAVFAGYKFDFTPDAIGLLLGLIGATRAAWLIFAIPLLVLFFERTIRKPSQIALLSADELEALAKAGLKDPNLNQADSRQAQDLGVQGLAQPLESSDPTGGRPSETTEETISAVVLWRTAVDLAIAKVSYFADIVGYLVVFVSASFSNAAAMIFGTLFLSFGAGSGPAATSAAIAIIQDQRRAGHPSLHPSLHASPTDDWLAALSISDNIVNGLSPIAMSVVYSLTIETALPSACFLVPMLGYVLSFGLLAMATLNVKDALSYLDQVKVQFAEHPDVYNRFLDIMKDFKSQSIDTPGVIERVSTLFRGHPSLIQGFNTFLPPGYRIECSLDPSESNLITVTTPTGTTTQTPGGVGIAGAISRMSGASSGPPPGPSSQPSGPRGPGGMGIMHGSAPRHAEQPPSHMHPPPHAHEGPPGAMPYMSGPPGHPLAHGPGGAGFQGPGGPQHPGHGPMGPVPPHHAHGRPSSPMPMGPGGAPPGGLGSSGHAGGHGGPAGPMTPVQDAKRPPVEFNHAINYVNKIKQRFSHDPDTYKQFLEILQTYQKEQRPIHDVYAQVTVLFENAKDLLDEFKQFLPDTTAGSQPSGGLFNMLGQVTSGLGGNAAGGPPPGAIPGQQGFRAAPADGPERKAGSATIPGAPGAPSSGSRKKRSGANESGKPGSGKTKKSKHGHKAEQRTPPLRQEPMPASPTFTHPGQMHHVYGIDGMVAAEATGLVPQGTVVNGLALGQPQAPLATLDEVAFFDRVKKHIDDRTTYLDFLKLLNLYTQDIIDVKTLVDRATLFIGGNRELFATFKGLCGYDMGRHGWLDNEDPIVENVPAPLRERVDLNNCKVYGASYRKLPKSEVNLACSGRDPMCWEVLNDSWVSHPTWASEGEGFNPHKKNPYEDALYRSEEERHEYDYHIEANLRTIALLEPIAARISTMDNEEKAAFRLKPGLGGQSKSIYQRVIKKVYGREQGLEVINALHDTPCVSVPIVLHRLKQKDEEWKRAQREWNKVWREVDARNYYKSLDHQGVNFKASDKKAITAKAFLAEIEARKLQQQQRRLSMDPTLPRPKPRHQLVYVMDDMHVLTDVLKLAFSYLDRATGSYSSNDRERIEVFLRSFVPKLLAVDAAEFEELLNGDVDLDDDDAKSTADDDARSEGTAADDDTDASSSASGSAARRGKKQAADLRKKILKSQAETSKQNDDGTEEAVDATGAAASANARASSPTIVADVDSAAEALANQSSNTIAPAVTASEDVDMEDASKATEAAAAPSDEADKPAASDATADATDAAKATEGKATEGEEAPKEVATEDAPDAEESSGPKPSTWINTDLDATFDSQKGQNVNVGDAVEDQDGSGASVRPVNFFCNSQYFVFIRLLQLLYSRLRKVKDLGVQMANKQPLRSKINPLAIELGLQDGGSGPAAVVGAAANSSILGPVAPTNEEAGLTLHPSRYYDTLLDMCEKLFDGDVDQGTYEESVRYMYGIEGYIVFTLDKVIGAMIKVVQFLTTDSKCQEMQAIMEANRANPQSTLTSYRQQIADRMAAEGLIGKDESLFRLEWVPSSCTLLIQMLSKDDLTLEDARTVEQSWLHYMSSFSLWTPTEGLPAEAQAPFIKRSVSGNGTNDDEASETRYVTRSGLEIRICLRTFKLFFHQGTEDVFVRVRSEEEKNELDRKAAVVSKRRTQRWNDWLSARRQAIDNPEGVAPAQGIEESANEATDAAATANGTEQAPAAAEATVEA</sequence>
<keyword evidence="5" id="KW-0804">Transcription</keyword>
<feature type="transmembrane region" description="Helical" evidence="9">
    <location>
        <begin position="419"/>
        <end position="446"/>
    </location>
</feature>
<feature type="transmembrane region" description="Helical" evidence="9">
    <location>
        <begin position="226"/>
        <end position="249"/>
    </location>
</feature>
<feature type="region of interest" description="Disordered" evidence="8">
    <location>
        <begin position="1"/>
        <end position="34"/>
    </location>
</feature>
<feature type="region of interest" description="Disordered" evidence="8">
    <location>
        <begin position="745"/>
        <end position="908"/>
    </location>
</feature>
<dbReference type="EMBL" id="CCFA01000747">
    <property type="protein sequence ID" value="CDR99134.1"/>
    <property type="molecule type" value="Genomic_DNA"/>
</dbReference>
<dbReference type="InterPro" id="IPR036600">
    <property type="entry name" value="PAH_sf"/>
</dbReference>
<dbReference type="GO" id="GO:0010628">
    <property type="term" value="P:positive regulation of gene expression"/>
    <property type="evidence" value="ECO:0007669"/>
    <property type="project" value="UniProtKB-ARBA"/>
</dbReference>
<evidence type="ECO:0000256" key="5">
    <source>
        <dbReference type="ARBA" id="ARBA00023163"/>
    </source>
</evidence>
<feature type="transmembrane region" description="Helical" evidence="9">
    <location>
        <begin position="296"/>
        <end position="316"/>
    </location>
</feature>
<dbReference type="InterPro" id="IPR031693">
    <property type="entry name" value="Sin3_C"/>
</dbReference>
<keyword evidence="9" id="KW-0812">Transmembrane</keyword>
<feature type="compositionally biased region" description="Low complexity" evidence="8">
    <location>
        <begin position="2096"/>
        <end position="2125"/>
    </location>
</feature>
<keyword evidence="9" id="KW-0472">Membrane</keyword>
<reference evidence="12" key="1">
    <citation type="submission" date="2014-06" db="EMBL/GenBank/DDBJ databases">
        <authorList>
            <person name="Berkman P.J."/>
        </authorList>
    </citation>
    <scope>NUCLEOTIDE SEQUENCE [LARGE SCALE GENOMIC DNA]</scope>
</reference>
<dbReference type="Pfam" id="PF08295">
    <property type="entry name" value="Sin3_corepress"/>
    <property type="match status" value="1"/>
</dbReference>
<evidence type="ECO:0000256" key="7">
    <source>
        <dbReference type="PROSITE-ProRule" id="PRU00810"/>
    </source>
</evidence>
<feature type="compositionally biased region" description="Low complexity" evidence="8">
    <location>
        <begin position="1667"/>
        <end position="1678"/>
    </location>
</feature>
<feature type="region of interest" description="Disordered" evidence="8">
    <location>
        <begin position="2083"/>
        <end position="2125"/>
    </location>
</feature>
<organism evidence="11 12">
    <name type="scientific">Sporisorium scitamineum</name>
    <dbReference type="NCBI Taxonomy" id="49012"/>
    <lineage>
        <taxon>Eukaryota</taxon>
        <taxon>Fungi</taxon>
        <taxon>Dikarya</taxon>
        <taxon>Basidiomycota</taxon>
        <taxon>Ustilaginomycotina</taxon>
        <taxon>Ustilaginomycetes</taxon>
        <taxon>Ustilaginales</taxon>
        <taxon>Ustilaginaceae</taxon>
        <taxon>Sporisorium</taxon>
    </lineage>
</organism>
<dbReference type="SUPFAM" id="SSF103473">
    <property type="entry name" value="MFS general substrate transporter"/>
    <property type="match status" value="1"/>
</dbReference>
<dbReference type="GO" id="GO:0033698">
    <property type="term" value="C:Rpd3L complex"/>
    <property type="evidence" value="ECO:0007669"/>
    <property type="project" value="UniProtKB-ARBA"/>
</dbReference>
<evidence type="ECO:0000256" key="8">
    <source>
        <dbReference type="SAM" id="MobiDB-lite"/>
    </source>
</evidence>
<feature type="transmembrane region" description="Helical" evidence="9">
    <location>
        <begin position="387"/>
        <end position="407"/>
    </location>
</feature>
<dbReference type="InterPro" id="IPR013194">
    <property type="entry name" value="HDAC_interact_dom"/>
</dbReference>
<keyword evidence="12" id="KW-1185">Reference proteome</keyword>
<dbReference type="Gene3D" id="1.20.1250.20">
    <property type="entry name" value="MFS general substrate transporter like domains"/>
    <property type="match status" value="1"/>
</dbReference>
<keyword evidence="6 7" id="KW-0539">Nucleus</keyword>
<dbReference type="PANTHER" id="PTHR12346">
    <property type="entry name" value="SIN3B-RELATED"/>
    <property type="match status" value="1"/>
</dbReference>
<dbReference type="FunFam" id="1.20.1160.11:FF:000002">
    <property type="entry name" value="Paired amphipathic helix protein SIN3"/>
    <property type="match status" value="1"/>
</dbReference>
<evidence type="ECO:0000256" key="6">
    <source>
        <dbReference type="ARBA" id="ARBA00023242"/>
    </source>
</evidence>
<evidence type="ECO:0000313" key="12">
    <source>
        <dbReference type="Proteomes" id="UP000242770"/>
    </source>
</evidence>
<keyword evidence="4" id="KW-0805">Transcription regulation</keyword>
<dbReference type="InterPro" id="IPR039774">
    <property type="entry name" value="Sin3-like"/>
</dbReference>
<comment type="subcellular location">
    <subcellularLocation>
        <location evidence="1 7">Nucleus</location>
    </subcellularLocation>
</comment>
<keyword evidence="9" id="KW-1133">Transmembrane helix</keyword>
<keyword evidence="2" id="KW-0678">Repressor</keyword>
<evidence type="ECO:0000259" key="10">
    <source>
        <dbReference type="SMART" id="SM00761"/>
    </source>
</evidence>
<dbReference type="Proteomes" id="UP000242770">
    <property type="component" value="Unassembled WGS sequence"/>
</dbReference>
<dbReference type="SMART" id="SM00761">
    <property type="entry name" value="HDAC_interact"/>
    <property type="match status" value="1"/>
</dbReference>
<gene>
    <name evidence="11" type="primary">SSCI14290.1</name>
</gene>
<feature type="compositionally biased region" description="Low complexity" evidence="8">
    <location>
        <begin position="1554"/>
        <end position="1563"/>
    </location>
</feature>
<dbReference type="Gene3D" id="1.20.1160.11">
    <property type="entry name" value="Paired amphipathic helix"/>
    <property type="match status" value="3"/>
</dbReference>
<feature type="transmembrane region" description="Helical" evidence="9">
    <location>
        <begin position="48"/>
        <end position="66"/>
    </location>
</feature>
<dbReference type="GO" id="GO:0003714">
    <property type="term" value="F:transcription corepressor activity"/>
    <property type="evidence" value="ECO:0007669"/>
    <property type="project" value="InterPro"/>
</dbReference>
<name>A0A0F7RVK7_9BASI</name>
<feature type="region of interest" description="Disordered" evidence="8">
    <location>
        <begin position="1526"/>
        <end position="1611"/>
    </location>
</feature>
<feature type="region of interest" description="Disordered" evidence="8">
    <location>
        <begin position="1001"/>
        <end position="1094"/>
    </location>
</feature>
<dbReference type="GO" id="GO:0000122">
    <property type="term" value="P:negative regulation of transcription by RNA polymerase II"/>
    <property type="evidence" value="ECO:0007669"/>
    <property type="project" value="TreeGrafter"/>
</dbReference>
<dbReference type="Pfam" id="PF02671">
    <property type="entry name" value="PAH"/>
    <property type="match status" value="3"/>
</dbReference>
<feature type="compositionally biased region" description="Gly residues" evidence="8">
    <location>
        <begin position="876"/>
        <end position="898"/>
    </location>
</feature>
<feature type="compositionally biased region" description="Basic and acidic residues" evidence="8">
    <location>
        <begin position="1679"/>
        <end position="1696"/>
    </location>
</feature>
<feature type="compositionally biased region" description="Low complexity" evidence="8">
    <location>
        <begin position="745"/>
        <end position="755"/>
    </location>
</feature>
<feature type="compositionally biased region" description="Basic and acidic residues" evidence="8">
    <location>
        <begin position="1"/>
        <end position="16"/>
    </location>
</feature>
<feature type="compositionally biased region" description="Low complexity" evidence="8">
    <location>
        <begin position="1597"/>
        <end position="1611"/>
    </location>
</feature>
<keyword evidence="3" id="KW-0677">Repeat</keyword>
<feature type="compositionally biased region" description="Polar residues" evidence="8">
    <location>
        <begin position="17"/>
        <end position="34"/>
    </location>
</feature>
<dbReference type="FunFam" id="1.20.1160.11:FF:000003">
    <property type="entry name" value="Paired amphipathic helix SIN3-like protein"/>
    <property type="match status" value="1"/>
</dbReference>
<feature type="transmembrane region" description="Helical" evidence="9">
    <location>
        <begin position="114"/>
        <end position="136"/>
    </location>
</feature>
<dbReference type="PROSITE" id="PS51477">
    <property type="entry name" value="PAH"/>
    <property type="match status" value="2"/>
</dbReference>
<feature type="compositionally biased region" description="Basic and acidic residues" evidence="8">
    <location>
        <begin position="1533"/>
        <end position="1543"/>
    </location>
</feature>
<feature type="transmembrane region" description="Helical" evidence="9">
    <location>
        <begin position="188"/>
        <end position="214"/>
    </location>
</feature>
<dbReference type="InterPro" id="IPR036259">
    <property type="entry name" value="MFS_trans_sf"/>
</dbReference>
<accession>A0A0F7RVK7</accession>
<dbReference type="STRING" id="49012.A0A0F7RVK7"/>
<dbReference type="Pfam" id="PF16879">
    <property type="entry name" value="Sin3a_C"/>
    <property type="match status" value="1"/>
</dbReference>
<feature type="region of interest" description="Disordered" evidence="8">
    <location>
        <begin position="1626"/>
        <end position="1717"/>
    </location>
</feature>
<dbReference type="PANTHER" id="PTHR12346:SF0">
    <property type="entry name" value="SIN3A, ISOFORM G"/>
    <property type="match status" value="1"/>
</dbReference>
<feature type="compositionally biased region" description="Low complexity" evidence="8">
    <location>
        <begin position="1651"/>
        <end position="1660"/>
    </location>
</feature>
<feature type="transmembrane region" description="Helical" evidence="9">
    <location>
        <begin position="148"/>
        <end position="168"/>
    </location>
</feature>
<proteinExistence type="predicted"/>
<evidence type="ECO:0000256" key="3">
    <source>
        <dbReference type="ARBA" id="ARBA00022737"/>
    </source>
</evidence>
<evidence type="ECO:0000256" key="2">
    <source>
        <dbReference type="ARBA" id="ARBA00022491"/>
    </source>
</evidence>
<evidence type="ECO:0000313" key="11">
    <source>
        <dbReference type="EMBL" id="CDR99134.1"/>
    </source>
</evidence>
<protein>
    <recommendedName>
        <fullName evidence="10">Histone deacetylase interacting domain-containing protein</fullName>
    </recommendedName>
</protein>